<evidence type="ECO:0000256" key="5">
    <source>
        <dbReference type="ARBA" id="ARBA00022833"/>
    </source>
</evidence>
<sequence>MSSCWVVVCECEKGETVVEGLSGEEDEEEEEEAMGCGGGGGGGGEVEGDGRRVLRHDVGDVIGSGGCGVSGASCEGKWAEWRHMRGWMVGWVMMREEAKEFVDYTLSTLKPREVAVLKPYPKAALPACLNRLRVMNFNKTDVNTSLVLMSPLQGTPSNDLRYEVMNELLESCLQESAYAYLRTRETLGYAVGLYSWSLPSTTGQCGLSVGVSSQANKFDSNLVAGRMYAFWYRIVPYIVLHLNEEAFQTSVEALIASNLLEDATMDVEISRNLKEVFSDRPMFDRRQRAVEILRQLKLSDLQKFYRETYYNFEKQPTLMIQVDSLVDAELMDASLRGDGLNCLKTFNWPLCVIPMSRGQAEAERSAALAVDIHEAVLACASGLVTDAAKVDSTANRFTEKEKSRLVLPRVVEISKVREFKHKGFLNLRTSGFDVGFGSGGSVWYLGRSLINTEASKAVVWSSAWYIELPNGLRAMLVSSLKPEESAVSEANPINPFSEESTQEGSFVRSEGKHMKGLRKSAAALCINVGYFTDPVEVQGLAHLLEHVVLRGSEKYPTENEYDDFVEYYGGNSDACTDGDYTLFFFDISRPFFKEALDRLANAFIAPLLTPDYINAEFENVHHEYCVSRSKDSLRLGQLMASLANEDSPYRRFGFGNRISLKHKPMEAGTDVCALLRDFYLTYYNASLMTLAVESEDTLDHLQAMVTECFGAIPNRNLATDFHAGCAVSDSTHHNQMTSLFGITIDLSELGRTAPCTVADYVFAYLCMLRSAAEFSLAHPTATTTPCGDRTFASLVPEFKKLWELNFRFQEPLEPSINVQMIATAMRTFPPDEVFVAESLILEPDLKAYVEVVNYLTPDKAIIAAFLPEFNVYSITDPKEGVFLKEPWFNIHYAIDEVSDDQIQRWQNPTPLPDFHLPEENRFIATNFELLPKEEDNDVPVNISLGKMQAFGELWHQQRTKFNSPTARVTVRIYSDVPQQARDTAILRLWSCALNQRLQTLLYNASEAGYLYSVSTLDRGLEIAVAGFNEKLLLVYQKIIDLLLQPLVGEEEKHLFSDRNFAVYKVRLRHSTCDRMLDPCNLSTHLKNYFQIPGIHLLEDCMKALEGLTSEDIQAFVPSFLSRVYVKAFVYGNISATEAKEFMDFTMATLNPDVVIDLKPYLKAALPPCLNRLRVMNFNKTDVNTSLLLIHPLQGTPSNDLRYEVMNEVLRHCLHDSAIAYLRNMEKLGSSLGLYSWSLTGTTGQCGLSLHVNSQANRFDCNLVAGRMYAFWYRVMPYIIFHLNEEAFHSSVAELIAVNMLEDKTMDMECSRNFKEVFATRPIFDRRQRTVDILQQLKMSDVQKFYSETYCDLEKQPTLMIQVDSLSDVVSSGVFSKAGSAKLLTTFDWPLCIVPMGVDQADAERHAALAVDVREAVRICAPGLVTEEAQSEPNADFSVEEERAEVALPRFVEILEVRYFKYNVLFP</sequence>
<accession>A0A0R3X3A9</accession>
<evidence type="ECO:0000256" key="6">
    <source>
        <dbReference type="ARBA" id="ARBA00023049"/>
    </source>
</evidence>
<dbReference type="Pfam" id="PF16187">
    <property type="entry name" value="Peptidase_M16_M"/>
    <property type="match status" value="1"/>
</dbReference>
<dbReference type="EMBL" id="UYWX01020407">
    <property type="protein sequence ID" value="VDM32266.1"/>
    <property type="molecule type" value="Genomic_DNA"/>
</dbReference>
<evidence type="ECO:0000256" key="1">
    <source>
        <dbReference type="ARBA" id="ARBA00007261"/>
    </source>
</evidence>
<organism evidence="14">
    <name type="scientific">Hydatigena taeniaeformis</name>
    <name type="common">Feline tapeworm</name>
    <name type="synonym">Taenia taeniaeformis</name>
    <dbReference type="NCBI Taxonomy" id="6205"/>
    <lineage>
        <taxon>Eukaryota</taxon>
        <taxon>Metazoa</taxon>
        <taxon>Spiralia</taxon>
        <taxon>Lophotrochozoa</taxon>
        <taxon>Platyhelminthes</taxon>
        <taxon>Cestoda</taxon>
        <taxon>Eucestoda</taxon>
        <taxon>Cyclophyllidea</taxon>
        <taxon>Taeniidae</taxon>
        <taxon>Hydatigera</taxon>
    </lineage>
</organism>
<keyword evidence="4" id="KW-0378">Hydrolase</keyword>
<feature type="domain" description="Peptidase M16 middle/third" evidence="10">
    <location>
        <begin position="806"/>
        <end position="1085"/>
    </location>
</feature>
<dbReference type="PANTHER" id="PTHR43690">
    <property type="entry name" value="NARDILYSIN"/>
    <property type="match status" value="1"/>
</dbReference>
<evidence type="ECO:0000259" key="10">
    <source>
        <dbReference type="Pfam" id="PF16187"/>
    </source>
</evidence>
<reference evidence="12 13" key="2">
    <citation type="submission" date="2018-11" db="EMBL/GenBank/DDBJ databases">
        <authorList>
            <consortium name="Pathogen Informatics"/>
        </authorList>
    </citation>
    <scope>NUCLEOTIDE SEQUENCE [LARGE SCALE GENOMIC DNA]</scope>
</reference>
<dbReference type="GO" id="GO:0046872">
    <property type="term" value="F:metal ion binding"/>
    <property type="evidence" value="ECO:0007669"/>
    <property type="project" value="UniProtKB-KW"/>
</dbReference>
<dbReference type="GO" id="GO:0008237">
    <property type="term" value="F:metallopeptidase activity"/>
    <property type="evidence" value="ECO:0007669"/>
    <property type="project" value="UniProtKB-KW"/>
</dbReference>
<dbReference type="Gene3D" id="3.30.830.10">
    <property type="entry name" value="Metalloenzyme, LuxS/M16 peptidase-like"/>
    <property type="match status" value="5"/>
</dbReference>
<reference evidence="14" key="1">
    <citation type="submission" date="2017-02" db="UniProtKB">
        <authorList>
            <consortium name="WormBaseParasite"/>
        </authorList>
    </citation>
    <scope>IDENTIFICATION</scope>
</reference>
<dbReference type="InterPro" id="IPR007863">
    <property type="entry name" value="Peptidase_M16_C"/>
</dbReference>
<evidence type="ECO:0000256" key="4">
    <source>
        <dbReference type="ARBA" id="ARBA00022801"/>
    </source>
</evidence>
<keyword evidence="6" id="KW-0482">Metalloprotease</keyword>
<keyword evidence="13" id="KW-1185">Reference proteome</keyword>
<feature type="domain" description="Coenzyme PQQ synthesis protein F-like C-terminal lobe" evidence="11">
    <location>
        <begin position="168"/>
        <end position="271"/>
    </location>
</feature>
<dbReference type="InterPro" id="IPR011249">
    <property type="entry name" value="Metalloenz_LuxS/M16"/>
</dbReference>
<proteinExistence type="inferred from homology"/>
<protein>
    <submittedName>
        <fullName evidence="14">Peptidase_M16 domain-containing protein</fullName>
    </submittedName>
</protein>
<keyword evidence="5" id="KW-0862">Zinc</keyword>
<dbReference type="STRING" id="6205.A0A0R3X3A9"/>
<name>A0A0R3X3A9_HYDTA</name>
<feature type="domain" description="Peptidase M16 C-terminal" evidence="9">
    <location>
        <begin position="1107"/>
        <end position="1254"/>
    </location>
</feature>
<evidence type="ECO:0000256" key="7">
    <source>
        <dbReference type="SAM" id="MobiDB-lite"/>
    </source>
</evidence>
<evidence type="ECO:0000259" key="8">
    <source>
        <dbReference type="Pfam" id="PF00675"/>
    </source>
</evidence>
<dbReference type="WBParaSite" id="TTAC_0000782201-mRNA-1">
    <property type="protein sequence ID" value="TTAC_0000782201-mRNA-1"/>
    <property type="gene ID" value="TTAC_0000782201"/>
</dbReference>
<evidence type="ECO:0000313" key="12">
    <source>
        <dbReference type="EMBL" id="VDM32266.1"/>
    </source>
</evidence>
<evidence type="ECO:0000259" key="11">
    <source>
        <dbReference type="Pfam" id="PF22456"/>
    </source>
</evidence>
<evidence type="ECO:0000256" key="3">
    <source>
        <dbReference type="ARBA" id="ARBA00022723"/>
    </source>
</evidence>
<dbReference type="InterPro" id="IPR032632">
    <property type="entry name" value="Peptidase_M16_M"/>
</dbReference>
<dbReference type="SUPFAM" id="SSF63411">
    <property type="entry name" value="LuxS/MPP-like metallohydrolase"/>
    <property type="match status" value="5"/>
</dbReference>
<dbReference type="Pfam" id="PF22456">
    <property type="entry name" value="PqqF-like_C_4"/>
    <property type="match status" value="1"/>
</dbReference>
<dbReference type="Pfam" id="PF00675">
    <property type="entry name" value="Peptidase_M16"/>
    <property type="match status" value="1"/>
</dbReference>
<dbReference type="Proteomes" id="UP000274429">
    <property type="component" value="Unassembled WGS sequence"/>
</dbReference>
<dbReference type="OrthoDB" id="4953at2759"/>
<dbReference type="InterPro" id="IPR054734">
    <property type="entry name" value="PqqF-like_C_4"/>
</dbReference>
<feature type="region of interest" description="Disordered" evidence="7">
    <location>
        <begin position="19"/>
        <end position="50"/>
    </location>
</feature>
<keyword evidence="3" id="KW-0479">Metal-binding</keyword>
<feature type="compositionally biased region" description="Acidic residues" evidence="7">
    <location>
        <begin position="22"/>
        <end position="33"/>
    </location>
</feature>
<dbReference type="InterPro" id="IPR011765">
    <property type="entry name" value="Pept_M16_N"/>
</dbReference>
<dbReference type="Pfam" id="PF05193">
    <property type="entry name" value="Peptidase_M16_C"/>
    <property type="match status" value="1"/>
</dbReference>
<dbReference type="PANTHER" id="PTHR43690:SF18">
    <property type="entry name" value="INSULIN-DEGRADING ENZYME-RELATED"/>
    <property type="match status" value="1"/>
</dbReference>
<evidence type="ECO:0000313" key="14">
    <source>
        <dbReference type="WBParaSite" id="TTAC_0000782201-mRNA-1"/>
    </source>
</evidence>
<evidence type="ECO:0000256" key="2">
    <source>
        <dbReference type="ARBA" id="ARBA00022670"/>
    </source>
</evidence>
<gene>
    <name evidence="12" type="ORF">TTAC_LOCUS7807</name>
</gene>
<feature type="compositionally biased region" description="Gly residues" evidence="7">
    <location>
        <begin position="35"/>
        <end position="45"/>
    </location>
</feature>
<feature type="domain" description="Peptidase M16 N-terminal" evidence="8">
    <location>
        <begin position="518"/>
        <end position="641"/>
    </location>
</feature>
<evidence type="ECO:0000259" key="9">
    <source>
        <dbReference type="Pfam" id="PF05193"/>
    </source>
</evidence>
<evidence type="ECO:0000313" key="13">
    <source>
        <dbReference type="Proteomes" id="UP000274429"/>
    </source>
</evidence>
<comment type="similarity">
    <text evidence="1">Belongs to the peptidase M16 family.</text>
</comment>
<keyword evidence="2" id="KW-0645">Protease</keyword>
<dbReference type="GO" id="GO:0006508">
    <property type="term" value="P:proteolysis"/>
    <property type="evidence" value="ECO:0007669"/>
    <property type="project" value="UniProtKB-KW"/>
</dbReference>
<dbReference type="InterPro" id="IPR050626">
    <property type="entry name" value="Peptidase_M16"/>
</dbReference>